<evidence type="ECO:0000259" key="3">
    <source>
        <dbReference type="Pfam" id="PF13359"/>
    </source>
</evidence>
<dbReference type="InterPro" id="IPR027806">
    <property type="entry name" value="HARBI1_dom"/>
</dbReference>
<name>A0A9J6HAJ6_HAELO</name>
<evidence type="ECO:0000313" key="5">
    <source>
        <dbReference type="Proteomes" id="UP000821853"/>
    </source>
</evidence>
<sequence>MWVRTGTKVMGAPSSCRRWGSRLSKGSLNLPPPSQLPESTTVAPYVFVGDEAFQLRLDFLRPYPGRYLEDDRRIFNSRLSRARRCVENAFGILAARWRVFRRTIDLFPENVMAVTLAACVLHNFLRNDVLYIPQNYVDSVDRSGNIVEGHWRQRVQPNAYLDLEHRCSRNHAKAAADVRDKYRAYFANEGAVPWQRQRAGLRP</sequence>
<dbReference type="AlphaFoldDB" id="A0A9J6HAJ6"/>
<proteinExistence type="predicted"/>
<dbReference type="OrthoDB" id="6434870at2759"/>
<feature type="domain" description="DDE Tnp4" evidence="3">
    <location>
        <begin position="43"/>
        <end position="123"/>
    </location>
</feature>
<accession>A0A9J6HAJ6</accession>
<keyword evidence="2" id="KW-0479">Metal-binding</keyword>
<protein>
    <recommendedName>
        <fullName evidence="3">DDE Tnp4 domain-containing protein</fullName>
    </recommendedName>
</protein>
<evidence type="ECO:0000313" key="4">
    <source>
        <dbReference type="EMBL" id="KAH9384830.1"/>
    </source>
</evidence>
<dbReference type="Pfam" id="PF13359">
    <property type="entry name" value="DDE_Tnp_4"/>
    <property type="match status" value="1"/>
</dbReference>
<dbReference type="OMA" id="LNILPRC"/>
<gene>
    <name evidence="4" type="ORF">HPB48_026852</name>
</gene>
<evidence type="ECO:0000256" key="1">
    <source>
        <dbReference type="ARBA" id="ARBA00001968"/>
    </source>
</evidence>
<dbReference type="GO" id="GO:0046872">
    <property type="term" value="F:metal ion binding"/>
    <property type="evidence" value="ECO:0007669"/>
    <property type="project" value="UniProtKB-KW"/>
</dbReference>
<comment type="caution">
    <text evidence="4">The sequence shown here is derived from an EMBL/GenBank/DDBJ whole genome shotgun (WGS) entry which is preliminary data.</text>
</comment>
<dbReference type="VEuPathDB" id="VectorBase:HLOH_046018"/>
<evidence type="ECO:0000256" key="2">
    <source>
        <dbReference type="ARBA" id="ARBA00022723"/>
    </source>
</evidence>
<comment type="cofactor">
    <cofactor evidence="1">
        <name>a divalent metal cation</name>
        <dbReference type="ChEBI" id="CHEBI:60240"/>
    </cofactor>
</comment>
<dbReference type="EMBL" id="JABSTR010003246">
    <property type="protein sequence ID" value="KAH9384830.1"/>
    <property type="molecule type" value="Genomic_DNA"/>
</dbReference>
<reference evidence="4 5" key="1">
    <citation type="journal article" date="2020" name="Cell">
        <title>Large-Scale Comparative Analyses of Tick Genomes Elucidate Their Genetic Diversity and Vector Capacities.</title>
        <authorList>
            <consortium name="Tick Genome and Microbiome Consortium (TIGMIC)"/>
            <person name="Jia N."/>
            <person name="Wang J."/>
            <person name="Shi W."/>
            <person name="Du L."/>
            <person name="Sun Y."/>
            <person name="Zhan W."/>
            <person name="Jiang J.F."/>
            <person name="Wang Q."/>
            <person name="Zhang B."/>
            <person name="Ji P."/>
            <person name="Bell-Sakyi L."/>
            <person name="Cui X.M."/>
            <person name="Yuan T.T."/>
            <person name="Jiang B.G."/>
            <person name="Yang W.F."/>
            <person name="Lam T.T."/>
            <person name="Chang Q.C."/>
            <person name="Ding S.J."/>
            <person name="Wang X.J."/>
            <person name="Zhu J.G."/>
            <person name="Ruan X.D."/>
            <person name="Zhao L."/>
            <person name="Wei J.T."/>
            <person name="Ye R.Z."/>
            <person name="Que T.C."/>
            <person name="Du C.H."/>
            <person name="Zhou Y.H."/>
            <person name="Cheng J.X."/>
            <person name="Dai P.F."/>
            <person name="Guo W.B."/>
            <person name="Han X.H."/>
            <person name="Huang E.J."/>
            <person name="Li L.F."/>
            <person name="Wei W."/>
            <person name="Gao Y.C."/>
            <person name="Liu J.Z."/>
            <person name="Shao H.Z."/>
            <person name="Wang X."/>
            <person name="Wang C.C."/>
            <person name="Yang T.C."/>
            <person name="Huo Q.B."/>
            <person name="Li W."/>
            <person name="Chen H.Y."/>
            <person name="Chen S.E."/>
            <person name="Zhou L.G."/>
            <person name="Ni X.B."/>
            <person name="Tian J.H."/>
            <person name="Sheng Y."/>
            <person name="Liu T."/>
            <person name="Pan Y.S."/>
            <person name="Xia L.Y."/>
            <person name="Li J."/>
            <person name="Zhao F."/>
            <person name="Cao W.C."/>
        </authorList>
    </citation>
    <scope>NUCLEOTIDE SEQUENCE [LARGE SCALE GENOMIC DNA]</scope>
    <source>
        <strain evidence="4">HaeL-2018</strain>
    </source>
</reference>
<dbReference type="Proteomes" id="UP000821853">
    <property type="component" value="Unassembled WGS sequence"/>
</dbReference>
<organism evidence="4 5">
    <name type="scientific">Haemaphysalis longicornis</name>
    <name type="common">Bush tick</name>
    <dbReference type="NCBI Taxonomy" id="44386"/>
    <lineage>
        <taxon>Eukaryota</taxon>
        <taxon>Metazoa</taxon>
        <taxon>Ecdysozoa</taxon>
        <taxon>Arthropoda</taxon>
        <taxon>Chelicerata</taxon>
        <taxon>Arachnida</taxon>
        <taxon>Acari</taxon>
        <taxon>Parasitiformes</taxon>
        <taxon>Ixodida</taxon>
        <taxon>Ixodoidea</taxon>
        <taxon>Ixodidae</taxon>
        <taxon>Haemaphysalinae</taxon>
        <taxon>Haemaphysalis</taxon>
    </lineage>
</organism>
<keyword evidence="5" id="KW-1185">Reference proteome</keyword>